<organism evidence="1 2">
    <name type="scientific">Portunus trituberculatus</name>
    <name type="common">Swimming crab</name>
    <name type="synonym">Neptunus trituberculatus</name>
    <dbReference type="NCBI Taxonomy" id="210409"/>
    <lineage>
        <taxon>Eukaryota</taxon>
        <taxon>Metazoa</taxon>
        <taxon>Ecdysozoa</taxon>
        <taxon>Arthropoda</taxon>
        <taxon>Crustacea</taxon>
        <taxon>Multicrustacea</taxon>
        <taxon>Malacostraca</taxon>
        <taxon>Eumalacostraca</taxon>
        <taxon>Eucarida</taxon>
        <taxon>Decapoda</taxon>
        <taxon>Pleocyemata</taxon>
        <taxon>Brachyura</taxon>
        <taxon>Eubrachyura</taxon>
        <taxon>Portunoidea</taxon>
        <taxon>Portunidae</taxon>
        <taxon>Portuninae</taxon>
        <taxon>Portunus</taxon>
    </lineage>
</organism>
<dbReference type="EMBL" id="VSRR010036888">
    <property type="protein sequence ID" value="MPC73481.1"/>
    <property type="molecule type" value="Genomic_DNA"/>
</dbReference>
<sequence>MLEENKIDQQKQEMNNLSGKIFKAEVKEDKENGKEASSHTHSTQLPIVMCRASQHYNSWKGEN</sequence>
<evidence type="ECO:0000313" key="1">
    <source>
        <dbReference type="EMBL" id="MPC73481.1"/>
    </source>
</evidence>
<evidence type="ECO:0000313" key="2">
    <source>
        <dbReference type="Proteomes" id="UP000324222"/>
    </source>
</evidence>
<dbReference type="Proteomes" id="UP000324222">
    <property type="component" value="Unassembled WGS sequence"/>
</dbReference>
<proteinExistence type="predicted"/>
<comment type="caution">
    <text evidence="1">The sequence shown here is derived from an EMBL/GenBank/DDBJ whole genome shotgun (WGS) entry which is preliminary data.</text>
</comment>
<name>A0A5B7HKT8_PORTR</name>
<protein>
    <submittedName>
        <fullName evidence="1">Uncharacterized protein</fullName>
    </submittedName>
</protein>
<dbReference type="AlphaFoldDB" id="A0A5B7HKT8"/>
<reference evidence="1 2" key="1">
    <citation type="submission" date="2019-05" db="EMBL/GenBank/DDBJ databases">
        <title>Another draft genome of Portunus trituberculatus and its Hox gene families provides insights of decapod evolution.</title>
        <authorList>
            <person name="Jeong J.-H."/>
            <person name="Song I."/>
            <person name="Kim S."/>
            <person name="Choi T."/>
            <person name="Kim D."/>
            <person name="Ryu S."/>
            <person name="Kim W."/>
        </authorList>
    </citation>
    <scope>NUCLEOTIDE SEQUENCE [LARGE SCALE GENOMIC DNA]</scope>
    <source>
        <tissue evidence="1">Muscle</tissue>
    </source>
</reference>
<keyword evidence="2" id="KW-1185">Reference proteome</keyword>
<accession>A0A5B7HKT8</accession>
<gene>
    <name evidence="1" type="ORF">E2C01_067812</name>
</gene>